<dbReference type="EMBL" id="KZ819192">
    <property type="protein sequence ID" value="PWZ00633.1"/>
    <property type="molecule type" value="Genomic_DNA"/>
</dbReference>
<gene>
    <name evidence="1" type="ORF">BCV70DRAFT_98635</name>
</gene>
<dbReference type="InParanoid" id="A0A317XS68"/>
<sequence length="173" mass="18618">MPCKGLGTRAPCCAKHRASVKLEPRAPTVCCSEARKELLFAWLRRSFCLLCLPFGSAVDSSLERSVCRVFCWHSTRLTILNPLHSSSPSAESCCEAEDAQISTASETTCTARDGSSSARMAGSISKQAGRLHWACACSCARTPWAGCCGSVREDAWSNTDLAFTPSPHHCTVT</sequence>
<name>A0A317XS68_9BASI</name>
<proteinExistence type="predicted"/>
<organism evidence="1 2">
    <name type="scientific">Testicularia cyperi</name>
    <dbReference type="NCBI Taxonomy" id="1882483"/>
    <lineage>
        <taxon>Eukaryota</taxon>
        <taxon>Fungi</taxon>
        <taxon>Dikarya</taxon>
        <taxon>Basidiomycota</taxon>
        <taxon>Ustilaginomycotina</taxon>
        <taxon>Ustilaginomycetes</taxon>
        <taxon>Ustilaginales</taxon>
        <taxon>Anthracoideaceae</taxon>
        <taxon>Testicularia</taxon>
    </lineage>
</organism>
<reference evidence="1 2" key="1">
    <citation type="journal article" date="2018" name="Mol. Biol. Evol.">
        <title>Broad Genomic Sampling Reveals a Smut Pathogenic Ancestry of the Fungal Clade Ustilaginomycotina.</title>
        <authorList>
            <person name="Kijpornyongpan T."/>
            <person name="Mondo S.J."/>
            <person name="Barry K."/>
            <person name="Sandor L."/>
            <person name="Lee J."/>
            <person name="Lipzen A."/>
            <person name="Pangilinan J."/>
            <person name="LaButti K."/>
            <person name="Hainaut M."/>
            <person name="Henrissat B."/>
            <person name="Grigoriev I.V."/>
            <person name="Spatafora J.W."/>
            <person name="Aime M.C."/>
        </authorList>
    </citation>
    <scope>NUCLEOTIDE SEQUENCE [LARGE SCALE GENOMIC DNA]</scope>
    <source>
        <strain evidence="1 2">MCA 3645</strain>
    </source>
</reference>
<dbReference type="Proteomes" id="UP000246740">
    <property type="component" value="Unassembled WGS sequence"/>
</dbReference>
<evidence type="ECO:0000313" key="1">
    <source>
        <dbReference type="EMBL" id="PWZ00633.1"/>
    </source>
</evidence>
<evidence type="ECO:0000313" key="2">
    <source>
        <dbReference type="Proteomes" id="UP000246740"/>
    </source>
</evidence>
<accession>A0A317XS68</accession>
<dbReference type="AlphaFoldDB" id="A0A317XS68"/>
<keyword evidence="2" id="KW-1185">Reference proteome</keyword>
<protein>
    <submittedName>
        <fullName evidence="1">Uncharacterized protein</fullName>
    </submittedName>
</protein>